<proteinExistence type="predicted"/>
<feature type="region of interest" description="Disordered" evidence="1">
    <location>
        <begin position="1"/>
        <end position="25"/>
    </location>
</feature>
<dbReference type="AlphaFoldDB" id="A0AAV4RKB9"/>
<keyword evidence="3" id="KW-1185">Reference proteome</keyword>
<gene>
    <name evidence="2" type="ORF">CEXT_519191</name>
</gene>
<dbReference type="Proteomes" id="UP001054945">
    <property type="component" value="Unassembled WGS sequence"/>
</dbReference>
<name>A0AAV4RKB9_CAEEX</name>
<comment type="caution">
    <text evidence="2">The sequence shown here is derived from an EMBL/GenBank/DDBJ whole genome shotgun (WGS) entry which is preliminary data.</text>
</comment>
<sequence length="164" mass="18263">MRDPAENSLQQISNPRDAITPNRANNHCRVLTGTSASPTNVPRRMISLLQKRSTNSPVKLDSQNHIEFVFGELARSKYPGGLPYPTPTLRPTHCEARPFPNNPSEIPATEPVVFVRNRESLRKQGHPENYTPSSSSSSSFPGFPENKNCVFLKLAGLTWKTSCF</sequence>
<organism evidence="2 3">
    <name type="scientific">Caerostris extrusa</name>
    <name type="common">Bark spider</name>
    <name type="synonym">Caerostris bankana</name>
    <dbReference type="NCBI Taxonomy" id="172846"/>
    <lineage>
        <taxon>Eukaryota</taxon>
        <taxon>Metazoa</taxon>
        <taxon>Ecdysozoa</taxon>
        <taxon>Arthropoda</taxon>
        <taxon>Chelicerata</taxon>
        <taxon>Arachnida</taxon>
        <taxon>Araneae</taxon>
        <taxon>Araneomorphae</taxon>
        <taxon>Entelegynae</taxon>
        <taxon>Araneoidea</taxon>
        <taxon>Araneidae</taxon>
        <taxon>Caerostris</taxon>
    </lineage>
</organism>
<feature type="region of interest" description="Disordered" evidence="1">
    <location>
        <begin position="122"/>
        <end position="141"/>
    </location>
</feature>
<evidence type="ECO:0000313" key="3">
    <source>
        <dbReference type="Proteomes" id="UP001054945"/>
    </source>
</evidence>
<accession>A0AAV4RKB9</accession>
<evidence type="ECO:0000256" key="1">
    <source>
        <dbReference type="SAM" id="MobiDB-lite"/>
    </source>
</evidence>
<reference evidence="2 3" key="1">
    <citation type="submission" date="2021-06" db="EMBL/GenBank/DDBJ databases">
        <title>Caerostris extrusa draft genome.</title>
        <authorList>
            <person name="Kono N."/>
            <person name="Arakawa K."/>
        </authorList>
    </citation>
    <scope>NUCLEOTIDE SEQUENCE [LARGE SCALE GENOMIC DNA]</scope>
</reference>
<protein>
    <submittedName>
        <fullName evidence="2">Uncharacterized protein</fullName>
    </submittedName>
</protein>
<dbReference type="EMBL" id="BPLR01007934">
    <property type="protein sequence ID" value="GIY20771.1"/>
    <property type="molecule type" value="Genomic_DNA"/>
</dbReference>
<evidence type="ECO:0000313" key="2">
    <source>
        <dbReference type="EMBL" id="GIY20771.1"/>
    </source>
</evidence>